<keyword evidence="1" id="KW-0175">Coiled coil</keyword>
<dbReference type="AlphaFoldDB" id="A0A8S1JMG7"/>
<protein>
    <submittedName>
        <fullName evidence="2">Uncharacterized protein</fullName>
    </submittedName>
</protein>
<evidence type="ECO:0000256" key="1">
    <source>
        <dbReference type="SAM" id="Coils"/>
    </source>
</evidence>
<feature type="coiled-coil region" evidence="1">
    <location>
        <begin position="79"/>
        <end position="106"/>
    </location>
</feature>
<name>A0A8S1JMG7_PARPR</name>
<dbReference type="Proteomes" id="UP000688137">
    <property type="component" value="Unassembled WGS sequence"/>
</dbReference>
<evidence type="ECO:0000313" key="2">
    <source>
        <dbReference type="EMBL" id="CAD8043502.1"/>
    </source>
</evidence>
<gene>
    <name evidence="2" type="ORF">PPRIM_AZ9-3.1.T0050155</name>
</gene>
<accession>A0A8S1JMG7</accession>
<proteinExistence type="predicted"/>
<reference evidence="2" key="1">
    <citation type="submission" date="2021-01" db="EMBL/GenBank/DDBJ databases">
        <authorList>
            <consortium name="Genoscope - CEA"/>
            <person name="William W."/>
        </authorList>
    </citation>
    <scope>NUCLEOTIDE SEQUENCE</scope>
</reference>
<keyword evidence="3" id="KW-1185">Reference proteome</keyword>
<organism evidence="2 3">
    <name type="scientific">Paramecium primaurelia</name>
    <dbReference type="NCBI Taxonomy" id="5886"/>
    <lineage>
        <taxon>Eukaryota</taxon>
        <taxon>Sar</taxon>
        <taxon>Alveolata</taxon>
        <taxon>Ciliophora</taxon>
        <taxon>Intramacronucleata</taxon>
        <taxon>Oligohymenophorea</taxon>
        <taxon>Peniculida</taxon>
        <taxon>Parameciidae</taxon>
        <taxon>Paramecium</taxon>
    </lineage>
</organism>
<dbReference type="OMA" id="TIFKEAW"/>
<sequence>MNDQNDTIQGWKEQNIQELKQDQQTNKRKKFIKNEQTSFDYNKAILVQIKTIFKEAWDKIGNFQSFAKVDLQEEDLENKEVINKMIEEILKQINSIQQKLTETINKCSSLFYIYNPPQAQFQHHQAERQTDINKQLETYIQDKQEQLTPQSLVKDKEEMNKNVGQLNSFKKTNQKEVYQTLNENQKCLINHSQIQDYEQEHYNLILKYQLQQRIKNNINQQFECLQNKRIKIKDLTNLSNRNLFDMLLSQQLEKIFDTQNQLQVQICKNSFCNFKCFAKKDDRKLDNKNLKSYCPICEEFTVF</sequence>
<evidence type="ECO:0000313" key="3">
    <source>
        <dbReference type="Proteomes" id="UP000688137"/>
    </source>
</evidence>
<comment type="caution">
    <text evidence="2">The sequence shown here is derived from an EMBL/GenBank/DDBJ whole genome shotgun (WGS) entry which is preliminary data.</text>
</comment>
<dbReference type="EMBL" id="CAJJDM010000002">
    <property type="protein sequence ID" value="CAD8043502.1"/>
    <property type="molecule type" value="Genomic_DNA"/>
</dbReference>